<keyword evidence="2" id="KW-1185">Reference proteome</keyword>
<evidence type="ECO:0000313" key="1">
    <source>
        <dbReference type="EMBL" id="AFL82878.1"/>
    </source>
</evidence>
<gene>
    <name evidence="1" type="ordered locus">Belba_0210</name>
</gene>
<accession>I3Z0W0</accession>
<proteinExistence type="predicted"/>
<dbReference type="HOGENOM" id="CLU_2231277_0_0_10"/>
<name>I3Z0W0_BELBD</name>
<dbReference type="AlphaFoldDB" id="I3Z0W0"/>
<dbReference type="KEGG" id="bbd:Belba_0210"/>
<organism evidence="1 2">
    <name type="scientific">Belliella baltica (strain DSM 15883 / CIP 108006 / LMG 21964 / BA134)</name>
    <dbReference type="NCBI Taxonomy" id="866536"/>
    <lineage>
        <taxon>Bacteria</taxon>
        <taxon>Pseudomonadati</taxon>
        <taxon>Bacteroidota</taxon>
        <taxon>Cytophagia</taxon>
        <taxon>Cytophagales</taxon>
        <taxon>Cyclobacteriaceae</taxon>
        <taxon>Belliella</taxon>
    </lineage>
</organism>
<evidence type="ECO:0000313" key="2">
    <source>
        <dbReference type="Proteomes" id="UP000006050"/>
    </source>
</evidence>
<dbReference type="EMBL" id="CP003281">
    <property type="protein sequence ID" value="AFL82878.1"/>
    <property type="molecule type" value="Genomic_DNA"/>
</dbReference>
<sequence>MVGSSDLIFDKPYHIINDTLFSFDSYQSKITKTPLNGEEGNELILSFSFDEQPSTFYYINSDSIVFSTGNTLFISDQKGIQYHSIRLFSKLDKNNQYLLQENHIF</sequence>
<protein>
    <submittedName>
        <fullName evidence="1">Uncharacterized protein</fullName>
    </submittedName>
</protein>
<dbReference type="STRING" id="866536.Belba_0210"/>
<dbReference type="Proteomes" id="UP000006050">
    <property type="component" value="Chromosome"/>
</dbReference>
<reference evidence="2" key="1">
    <citation type="submission" date="2012-06" db="EMBL/GenBank/DDBJ databases">
        <title>The complete genome of Belliella baltica DSM 15883.</title>
        <authorList>
            <person name="Lucas S."/>
            <person name="Copeland A."/>
            <person name="Lapidus A."/>
            <person name="Goodwin L."/>
            <person name="Pitluck S."/>
            <person name="Peters L."/>
            <person name="Mikhailova N."/>
            <person name="Davenport K."/>
            <person name="Kyrpides N."/>
            <person name="Mavromatis K."/>
            <person name="Pagani I."/>
            <person name="Ivanova N."/>
            <person name="Ovchinnikova G."/>
            <person name="Zeytun A."/>
            <person name="Detter J.C."/>
            <person name="Han C."/>
            <person name="Land M."/>
            <person name="Hauser L."/>
            <person name="Markowitz V."/>
            <person name="Cheng J.-F."/>
            <person name="Hugenholtz P."/>
            <person name="Woyke T."/>
            <person name="Wu D."/>
            <person name="Tindall B."/>
            <person name="Pomrenke H."/>
            <person name="Brambilla E."/>
            <person name="Klenk H.-P."/>
            <person name="Eisen J.A."/>
        </authorList>
    </citation>
    <scope>NUCLEOTIDE SEQUENCE [LARGE SCALE GENOMIC DNA]</scope>
    <source>
        <strain evidence="2">DSM 15883 / CIP 108006 / LMG 21964 / BA134</strain>
    </source>
</reference>